<keyword evidence="3" id="KW-1133">Transmembrane helix</keyword>
<evidence type="ECO:0000256" key="2">
    <source>
        <dbReference type="ARBA" id="ARBA00022737"/>
    </source>
</evidence>
<dbReference type="Gene3D" id="2.120.10.80">
    <property type="entry name" value="Kelch-type beta propeller"/>
    <property type="match status" value="2"/>
</dbReference>
<dbReference type="PANTHER" id="PTHR46093:SF18">
    <property type="entry name" value="FIBRONECTIN TYPE-III DOMAIN-CONTAINING PROTEIN"/>
    <property type="match status" value="1"/>
</dbReference>
<feature type="chain" id="PRO_5040447349" evidence="4">
    <location>
        <begin position="26"/>
        <end position="380"/>
    </location>
</feature>
<feature type="domain" description="Bulb-type lectin" evidence="5">
    <location>
        <begin position="115"/>
        <end position="251"/>
    </location>
</feature>
<protein>
    <submittedName>
        <fullName evidence="6">20805_t:CDS:1</fullName>
    </submittedName>
</protein>
<keyword evidence="7" id="KW-1185">Reference proteome</keyword>
<keyword evidence="4" id="KW-0732">Signal</keyword>
<gene>
    <name evidence="6" type="ORF">CPELLU_LOCUS1454</name>
</gene>
<dbReference type="PANTHER" id="PTHR46093">
    <property type="entry name" value="ACYL-COA-BINDING DOMAIN-CONTAINING PROTEIN 5"/>
    <property type="match status" value="1"/>
</dbReference>
<dbReference type="OrthoDB" id="432528at2759"/>
<organism evidence="6 7">
    <name type="scientific">Cetraspora pellucida</name>
    <dbReference type="NCBI Taxonomy" id="1433469"/>
    <lineage>
        <taxon>Eukaryota</taxon>
        <taxon>Fungi</taxon>
        <taxon>Fungi incertae sedis</taxon>
        <taxon>Mucoromycota</taxon>
        <taxon>Glomeromycotina</taxon>
        <taxon>Glomeromycetes</taxon>
        <taxon>Diversisporales</taxon>
        <taxon>Gigasporaceae</taxon>
        <taxon>Cetraspora</taxon>
    </lineage>
</organism>
<feature type="transmembrane region" description="Helical" evidence="3">
    <location>
        <begin position="340"/>
        <end position="363"/>
    </location>
</feature>
<reference evidence="6" key="1">
    <citation type="submission" date="2021-06" db="EMBL/GenBank/DDBJ databases">
        <authorList>
            <person name="Kallberg Y."/>
            <person name="Tangrot J."/>
            <person name="Rosling A."/>
        </authorList>
    </citation>
    <scope>NUCLEOTIDE SEQUENCE</scope>
    <source>
        <strain evidence="6">FL966</strain>
    </source>
</reference>
<keyword evidence="3" id="KW-0812">Transmembrane</keyword>
<feature type="signal peptide" evidence="4">
    <location>
        <begin position="1"/>
        <end position="25"/>
    </location>
</feature>
<evidence type="ECO:0000313" key="7">
    <source>
        <dbReference type="Proteomes" id="UP000789759"/>
    </source>
</evidence>
<dbReference type="PROSITE" id="PS50927">
    <property type="entry name" value="BULB_LECTIN"/>
    <property type="match status" value="1"/>
</dbReference>
<sequence>MDPFKNYLFLCLLIFLVWTSAGVDGFTPLGRFRQSSALVGNRLYFFGSAIIVQARENVFLDVTLSTLDTSNPSWSSSNASVPTNSAFASACVGGPNKNTIFLLEHLDTNNAGINNTAVYAFDTVSGTWTTRTMTGTLPVRISGLGVSFNDIFILDTLSSVWTQGSSIGAPTARSDFSATLLNNGLILYIGGGDNINMAEIPIFNTNSGSWSTMVAAGDTINPRSGHTAVLSPDGHVIIYGGVKNNTAFDQSQQLASLDTTVNPFTWSKKSLNGVSGVSNSALNLNSLNTQLYLLDTRNFMFVTDTLQRPTSPTSPNPQNPSVTQIQTVIASNSNALSTGVIVAIPLVSISILAIIGFTGYWLYKKNRQNDIVRIAGSKEY</sequence>
<evidence type="ECO:0000259" key="5">
    <source>
        <dbReference type="PROSITE" id="PS50927"/>
    </source>
</evidence>
<dbReference type="SUPFAM" id="SSF117281">
    <property type="entry name" value="Kelch motif"/>
    <property type="match status" value="2"/>
</dbReference>
<dbReference type="Proteomes" id="UP000789759">
    <property type="component" value="Unassembled WGS sequence"/>
</dbReference>
<evidence type="ECO:0000256" key="3">
    <source>
        <dbReference type="SAM" id="Phobius"/>
    </source>
</evidence>
<dbReference type="EMBL" id="CAJVQA010000532">
    <property type="protein sequence ID" value="CAG8479560.1"/>
    <property type="molecule type" value="Genomic_DNA"/>
</dbReference>
<keyword evidence="3" id="KW-0472">Membrane</keyword>
<comment type="caution">
    <text evidence="6">The sequence shown here is derived from an EMBL/GenBank/DDBJ whole genome shotgun (WGS) entry which is preliminary data.</text>
</comment>
<dbReference type="InterPro" id="IPR001480">
    <property type="entry name" value="Bulb-type_lectin_dom"/>
</dbReference>
<dbReference type="AlphaFoldDB" id="A0A9N8WDW0"/>
<accession>A0A9N8WDW0</accession>
<proteinExistence type="predicted"/>
<evidence type="ECO:0000256" key="4">
    <source>
        <dbReference type="SAM" id="SignalP"/>
    </source>
</evidence>
<name>A0A9N8WDW0_9GLOM</name>
<keyword evidence="2" id="KW-0677">Repeat</keyword>
<dbReference type="InterPro" id="IPR015915">
    <property type="entry name" value="Kelch-typ_b-propeller"/>
</dbReference>
<evidence type="ECO:0000313" key="6">
    <source>
        <dbReference type="EMBL" id="CAG8479560.1"/>
    </source>
</evidence>
<keyword evidence="1" id="KW-0880">Kelch repeat</keyword>
<evidence type="ECO:0000256" key="1">
    <source>
        <dbReference type="ARBA" id="ARBA00022441"/>
    </source>
</evidence>
<dbReference type="Pfam" id="PF24681">
    <property type="entry name" value="Kelch_KLHDC2_KLHL20_DRC7"/>
    <property type="match status" value="1"/>
</dbReference>